<dbReference type="Proteomes" id="UP001157069">
    <property type="component" value="Unassembled WGS sequence"/>
</dbReference>
<evidence type="ECO:0000313" key="2">
    <source>
        <dbReference type="EMBL" id="GMA92717.1"/>
    </source>
</evidence>
<keyword evidence="1" id="KW-0472">Membrane</keyword>
<comment type="caution">
    <text evidence="2">The sequence shown here is derived from an EMBL/GenBank/DDBJ whole genome shotgun (WGS) entry which is preliminary data.</text>
</comment>
<proteinExistence type="predicted"/>
<name>A0ABQ6K1C6_9MICO</name>
<gene>
    <name evidence="2" type="ORF">GCM10025869_32460</name>
</gene>
<keyword evidence="1" id="KW-1133">Transmembrane helix</keyword>
<feature type="transmembrane region" description="Helical" evidence="1">
    <location>
        <begin position="6"/>
        <end position="26"/>
    </location>
</feature>
<evidence type="ECO:0000313" key="3">
    <source>
        <dbReference type="Proteomes" id="UP001157069"/>
    </source>
</evidence>
<organism evidence="2 3">
    <name type="scientific">Homoserinibacter gongjuensis</name>
    <dbReference type="NCBI Taxonomy" id="1162968"/>
    <lineage>
        <taxon>Bacteria</taxon>
        <taxon>Bacillati</taxon>
        <taxon>Actinomycetota</taxon>
        <taxon>Actinomycetes</taxon>
        <taxon>Micrococcales</taxon>
        <taxon>Microbacteriaceae</taxon>
        <taxon>Homoserinibacter</taxon>
    </lineage>
</organism>
<keyword evidence="3" id="KW-1185">Reference proteome</keyword>
<sequence>MELSLILGIGVTVVLLGGWVVVSVLLHRHQRRMGDAVPLASADRDAVLRAQSLHNQATAAQMSAMASAQRQ</sequence>
<keyword evidence="1" id="KW-0812">Transmembrane</keyword>
<reference evidence="3" key="1">
    <citation type="journal article" date="2019" name="Int. J. Syst. Evol. Microbiol.">
        <title>The Global Catalogue of Microorganisms (GCM) 10K type strain sequencing project: providing services to taxonomists for standard genome sequencing and annotation.</title>
        <authorList>
            <consortium name="The Broad Institute Genomics Platform"/>
            <consortium name="The Broad Institute Genome Sequencing Center for Infectious Disease"/>
            <person name="Wu L."/>
            <person name="Ma J."/>
        </authorList>
    </citation>
    <scope>NUCLEOTIDE SEQUENCE [LARGE SCALE GENOMIC DNA]</scope>
    <source>
        <strain evidence="3">NBRC 108755</strain>
    </source>
</reference>
<dbReference type="RefSeq" id="WP_284301507.1">
    <property type="nucleotide sequence ID" value="NZ_BSVA01000001.1"/>
</dbReference>
<evidence type="ECO:0000256" key="1">
    <source>
        <dbReference type="SAM" id="Phobius"/>
    </source>
</evidence>
<accession>A0ABQ6K1C6</accession>
<dbReference type="EMBL" id="BSVA01000001">
    <property type="protein sequence ID" value="GMA92717.1"/>
    <property type="molecule type" value="Genomic_DNA"/>
</dbReference>
<protein>
    <submittedName>
        <fullName evidence="2">Uncharacterized protein</fullName>
    </submittedName>
</protein>